<dbReference type="InterPro" id="IPR029039">
    <property type="entry name" value="Flavoprotein-like_sf"/>
</dbReference>
<dbReference type="GO" id="GO:0010181">
    <property type="term" value="F:FMN binding"/>
    <property type="evidence" value="ECO:0007669"/>
    <property type="project" value="TreeGrafter"/>
</dbReference>
<dbReference type="RefSeq" id="WP_097154286.1">
    <property type="nucleotide sequence ID" value="NZ_OBEL01000003.1"/>
</dbReference>
<protein>
    <submittedName>
        <fullName evidence="2">NAD(P)H-dependent FMN reductase</fullName>
    </submittedName>
</protein>
<dbReference type="Proteomes" id="UP000219439">
    <property type="component" value="Unassembled WGS sequence"/>
</dbReference>
<dbReference type="GO" id="GO:0016491">
    <property type="term" value="F:oxidoreductase activity"/>
    <property type="evidence" value="ECO:0007669"/>
    <property type="project" value="InterPro"/>
</dbReference>
<evidence type="ECO:0000259" key="1">
    <source>
        <dbReference type="Pfam" id="PF03358"/>
    </source>
</evidence>
<dbReference type="PANTHER" id="PTHR30543">
    <property type="entry name" value="CHROMATE REDUCTASE"/>
    <property type="match status" value="1"/>
</dbReference>
<dbReference type="AlphaFoldDB" id="A0A285PIH2"/>
<evidence type="ECO:0000313" key="3">
    <source>
        <dbReference type="Proteomes" id="UP000219439"/>
    </source>
</evidence>
<gene>
    <name evidence="2" type="ORF">SAMN06265368_3022</name>
</gene>
<organism evidence="2 3">
    <name type="scientific">Cohaesibacter gelatinilyticus</name>
    <dbReference type="NCBI Taxonomy" id="372072"/>
    <lineage>
        <taxon>Bacteria</taxon>
        <taxon>Pseudomonadati</taxon>
        <taxon>Pseudomonadota</taxon>
        <taxon>Alphaproteobacteria</taxon>
        <taxon>Hyphomicrobiales</taxon>
        <taxon>Cohaesibacteraceae</taxon>
    </lineage>
</organism>
<name>A0A285PIH2_9HYPH</name>
<dbReference type="InterPro" id="IPR050712">
    <property type="entry name" value="NAD(P)H-dep_reductase"/>
</dbReference>
<keyword evidence="3" id="KW-1185">Reference proteome</keyword>
<dbReference type="SUPFAM" id="SSF52218">
    <property type="entry name" value="Flavoproteins"/>
    <property type="match status" value="1"/>
</dbReference>
<dbReference type="InterPro" id="IPR005025">
    <property type="entry name" value="FMN_Rdtase-like_dom"/>
</dbReference>
<proteinExistence type="predicted"/>
<reference evidence="2 3" key="1">
    <citation type="submission" date="2017-09" db="EMBL/GenBank/DDBJ databases">
        <authorList>
            <person name="Ehlers B."/>
            <person name="Leendertz F.H."/>
        </authorList>
    </citation>
    <scope>NUCLEOTIDE SEQUENCE [LARGE SCALE GENOMIC DNA]</scope>
    <source>
        <strain evidence="2 3">DSM 18289</strain>
    </source>
</reference>
<dbReference type="OrthoDB" id="9812295at2"/>
<dbReference type="PANTHER" id="PTHR30543:SF21">
    <property type="entry name" value="NAD(P)H-DEPENDENT FMN REDUCTASE LOT6"/>
    <property type="match status" value="1"/>
</dbReference>
<sequence length="188" mass="19842">MTHSKILCFAGSNRSASFNKSLAGAMAKQLSLLDCEVTLISLQDYPLPLFDQDEEAEKGIPENAIKLAKLLASQDGVFIASPEYNASISPLLKNTIDWISRLPNSDPHPFKNPVYAIGGASPGGLGGIRGLAHLRQVLVALGALVLPQQVSVGSAHSAFDDTGDLSDNRTAAFLGDAAASLLSHSKRF</sequence>
<dbReference type="Gene3D" id="3.40.50.360">
    <property type="match status" value="1"/>
</dbReference>
<evidence type="ECO:0000313" key="2">
    <source>
        <dbReference type="EMBL" id="SNZ19926.1"/>
    </source>
</evidence>
<feature type="domain" description="NADPH-dependent FMN reductase-like" evidence="1">
    <location>
        <begin position="5"/>
        <end position="156"/>
    </location>
</feature>
<accession>A0A285PIH2</accession>
<dbReference type="GO" id="GO:0005829">
    <property type="term" value="C:cytosol"/>
    <property type="evidence" value="ECO:0007669"/>
    <property type="project" value="TreeGrafter"/>
</dbReference>
<dbReference type="Pfam" id="PF03358">
    <property type="entry name" value="FMN_red"/>
    <property type="match status" value="1"/>
</dbReference>
<dbReference type="EMBL" id="OBEL01000003">
    <property type="protein sequence ID" value="SNZ19926.1"/>
    <property type="molecule type" value="Genomic_DNA"/>
</dbReference>